<name>A0A8X6PVD4_NEPPI</name>
<sequence>TILSFGVECQRPVRAAFSPSEWNEERRCRGIDEVPA</sequence>
<dbReference type="AlphaFoldDB" id="A0A8X6PVD4"/>
<keyword evidence="2" id="KW-1185">Reference proteome</keyword>
<organism evidence="1 2">
    <name type="scientific">Nephila pilipes</name>
    <name type="common">Giant wood spider</name>
    <name type="synonym">Nephila maculata</name>
    <dbReference type="NCBI Taxonomy" id="299642"/>
    <lineage>
        <taxon>Eukaryota</taxon>
        <taxon>Metazoa</taxon>
        <taxon>Ecdysozoa</taxon>
        <taxon>Arthropoda</taxon>
        <taxon>Chelicerata</taxon>
        <taxon>Arachnida</taxon>
        <taxon>Araneae</taxon>
        <taxon>Araneomorphae</taxon>
        <taxon>Entelegynae</taxon>
        <taxon>Araneoidea</taxon>
        <taxon>Nephilidae</taxon>
        <taxon>Nephila</taxon>
    </lineage>
</organism>
<feature type="non-terminal residue" evidence="1">
    <location>
        <position position="1"/>
    </location>
</feature>
<proteinExistence type="predicted"/>
<gene>
    <name evidence="1" type="ORF">NPIL_232671</name>
</gene>
<evidence type="ECO:0000313" key="2">
    <source>
        <dbReference type="Proteomes" id="UP000887013"/>
    </source>
</evidence>
<accession>A0A8X6PVD4</accession>
<dbReference type="Proteomes" id="UP000887013">
    <property type="component" value="Unassembled WGS sequence"/>
</dbReference>
<dbReference type="EMBL" id="BMAW01074343">
    <property type="protein sequence ID" value="GFT91776.1"/>
    <property type="molecule type" value="Genomic_DNA"/>
</dbReference>
<protein>
    <submittedName>
        <fullName evidence="1">Uncharacterized protein</fullName>
    </submittedName>
</protein>
<comment type="caution">
    <text evidence="1">The sequence shown here is derived from an EMBL/GenBank/DDBJ whole genome shotgun (WGS) entry which is preliminary data.</text>
</comment>
<evidence type="ECO:0000313" key="1">
    <source>
        <dbReference type="EMBL" id="GFT91776.1"/>
    </source>
</evidence>
<reference evidence="1" key="1">
    <citation type="submission" date="2020-08" db="EMBL/GenBank/DDBJ databases">
        <title>Multicomponent nature underlies the extraordinary mechanical properties of spider dragline silk.</title>
        <authorList>
            <person name="Kono N."/>
            <person name="Nakamura H."/>
            <person name="Mori M."/>
            <person name="Yoshida Y."/>
            <person name="Ohtoshi R."/>
            <person name="Malay A.D."/>
            <person name="Moran D.A.P."/>
            <person name="Tomita M."/>
            <person name="Numata K."/>
            <person name="Arakawa K."/>
        </authorList>
    </citation>
    <scope>NUCLEOTIDE SEQUENCE</scope>
</reference>